<keyword evidence="6" id="KW-0997">Cell inner membrane</keyword>
<dbReference type="GO" id="GO:0022900">
    <property type="term" value="P:electron transport chain"/>
    <property type="evidence" value="ECO:0007669"/>
    <property type="project" value="UniProtKB-UniRule"/>
</dbReference>
<keyword evidence="5 6" id="KW-0249">Electron transport</keyword>
<dbReference type="NCBIfam" id="TIGR01947">
    <property type="entry name" value="rnfG"/>
    <property type="match status" value="1"/>
</dbReference>
<comment type="cofactor">
    <cofactor evidence="6">
        <name>FMN</name>
        <dbReference type="ChEBI" id="CHEBI:58210"/>
    </cofactor>
</comment>
<dbReference type="GO" id="GO:0005886">
    <property type="term" value="C:plasma membrane"/>
    <property type="evidence" value="ECO:0007669"/>
    <property type="project" value="UniProtKB-SubCell"/>
</dbReference>
<accession>A0A3N1PNH6</accession>
<dbReference type="AlphaFoldDB" id="A0A3N1PNH6"/>
<dbReference type="InterPro" id="IPR010209">
    <property type="entry name" value="Ion_transpt_RnfG/RsxG"/>
</dbReference>
<dbReference type="STRING" id="584787.GCA_001247655_00515"/>
<evidence type="ECO:0000256" key="5">
    <source>
        <dbReference type="ARBA" id="ARBA00022982"/>
    </source>
</evidence>
<dbReference type="Proteomes" id="UP000268033">
    <property type="component" value="Unassembled WGS sequence"/>
</dbReference>
<dbReference type="HAMAP" id="MF_00479">
    <property type="entry name" value="RsxG_RnfG"/>
    <property type="match status" value="1"/>
</dbReference>
<sequence length="214" mass="22984">MMMFSAARKNGLILGIFALACTALLAGTHELTKDRIAEQKEAQRLKILNAMIPKASHDNDLYHDCTEVSDPALLGTKDPLAVFRARKNGKPVALAMETVAPDGYSGAISLMVGMSYPDGTVLGVEVLEHKETPGLGDKIERRKSSWLDEFTGKSPTGPSDPAWAVKKDGGQFDQFTGATITPRAVVKAVGRTVEYFRQNKDALFAATGQCGGTQ</sequence>
<gene>
    <name evidence="6" type="primary">rnfG</name>
    <name evidence="9" type="ORF">EDC28_102466</name>
</gene>
<keyword evidence="6" id="KW-0472">Membrane</keyword>
<proteinExistence type="inferred from homology"/>
<evidence type="ECO:0000256" key="2">
    <source>
        <dbReference type="ARBA" id="ARBA00022553"/>
    </source>
</evidence>
<comment type="subcellular location">
    <subcellularLocation>
        <location evidence="6">Cell inner membrane</location>
        <topology evidence="6">Single-pass membrane protein</topology>
    </subcellularLocation>
</comment>
<feature type="signal peptide" evidence="7">
    <location>
        <begin position="1"/>
        <end position="26"/>
    </location>
</feature>
<feature type="domain" description="FMN-binding" evidence="8">
    <location>
        <begin position="103"/>
        <end position="196"/>
    </location>
</feature>
<dbReference type="PIRSF" id="PIRSF006091">
    <property type="entry name" value="E_trnsport_RnfG"/>
    <property type="match status" value="1"/>
</dbReference>
<dbReference type="EMBL" id="RJUL01000002">
    <property type="protein sequence ID" value="ROQ30073.1"/>
    <property type="molecule type" value="Genomic_DNA"/>
</dbReference>
<dbReference type="PANTHER" id="PTHR36118">
    <property type="entry name" value="ION-TRANSLOCATING OXIDOREDUCTASE COMPLEX SUBUNIT G"/>
    <property type="match status" value="1"/>
</dbReference>
<comment type="similarity">
    <text evidence="6">Belongs to the RnfG family.</text>
</comment>
<protein>
    <recommendedName>
        <fullName evidence="6">Ion-translocating oxidoreductase complex subunit G</fullName>
        <ecNumber evidence="6">7.-.-.-</ecNumber>
    </recommendedName>
    <alternativeName>
        <fullName evidence="6">Rnf electron transport complex subunit G</fullName>
    </alternativeName>
</protein>
<keyword evidence="6" id="KW-1003">Cell membrane</keyword>
<reference evidence="9 10" key="1">
    <citation type="submission" date="2018-11" db="EMBL/GenBank/DDBJ databases">
        <title>Genomic Encyclopedia of Type Strains, Phase IV (KMG-IV): sequencing the most valuable type-strain genomes for metagenomic binning, comparative biology and taxonomic classification.</title>
        <authorList>
            <person name="Goeker M."/>
        </authorList>
    </citation>
    <scope>NUCLEOTIDE SEQUENCE [LARGE SCALE GENOMIC DNA]</scope>
    <source>
        <strain evidence="9 10">DSM 21945</strain>
    </source>
</reference>
<dbReference type="SMART" id="SM00900">
    <property type="entry name" value="FMN_bind"/>
    <property type="match status" value="1"/>
</dbReference>
<dbReference type="Pfam" id="PF04205">
    <property type="entry name" value="FMN_bind"/>
    <property type="match status" value="1"/>
</dbReference>
<evidence type="ECO:0000256" key="7">
    <source>
        <dbReference type="SAM" id="SignalP"/>
    </source>
</evidence>
<keyword evidence="6" id="KW-1278">Translocase</keyword>
<dbReference type="NCBIfam" id="NF002519">
    <property type="entry name" value="PRK01908.1"/>
    <property type="match status" value="1"/>
</dbReference>
<feature type="modified residue" description="FMN phosphoryl threonine" evidence="6">
    <location>
        <position position="179"/>
    </location>
</feature>
<comment type="caution">
    <text evidence="9">The sequence shown here is derived from an EMBL/GenBank/DDBJ whole genome shotgun (WGS) entry which is preliminary data.</text>
</comment>
<comment type="subunit">
    <text evidence="6">The complex is composed of six subunits: RnfA, RnfB, RnfC, RnfD, RnfE and RnfG.</text>
</comment>
<keyword evidence="10" id="KW-1185">Reference proteome</keyword>
<evidence type="ECO:0000256" key="1">
    <source>
        <dbReference type="ARBA" id="ARBA00022448"/>
    </source>
</evidence>
<dbReference type="PANTHER" id="PTHR36118:SF1">
    <property type="entry name" value="ION-TRANSLOCATING OXIDOREDUCTASE COMPLEX SUBUNIT G"/>
    <property type="match status" value="1"/>
</dbReference>
<evidence type="ECO:0000256" key="3">
    <source>
        <dbReference type="ARBA" id="ARBA00022630"/>
    </source>
</evidence>
<name>A0A3N1PNH6_9GAMM</name>
<evidence type="ECO:0000256" key="4">
    <source>
        <dbReference type="ARBA" id="ARBA00022643"/>
    </source>
</evidence>
<evidence type="ECO:0000259" key="8">
    <source>
        <dbReference type="SMART" id="SM00900"/>
    </source>
</evidence>
<dbReference type="GO" id="GO:0010181">
    <property type="term" value="F:FMN binding"/>
    <property type="evidence" value="ECO:0007669"/>
    <property type="project" value="InterPro"/>
</dbReference>
<comment type="function">
    <text evidence="6">Part of a membrane-bound complex that couples electron transfer with translocation of ions across the membrane.</text>
</comment>
<feature type="chain" id="PRO_5018050247" description="Ion-translocating oxidoreductase complex subunit G" evidence="7">
    <location>
        <begin position="27"/>
        <end position="214"/>
    </location>
</feature>
<keyword evidence="2 6" id="KW-0597">Phosphoprotein</keyword>
<dbReference type="GO" id="GO:0009055">
    <property type="term" value="F:electron transfer activity"/>
    <property type="evidence" value="ECO:0007669"/>
    <property type="project" value="InterPro"/>
</dbReference>
<keyword evidence="4 6" id="KW-0288">FMN</keyword>
<keyword evidence="6" id="KW-1133">Transmembrane helix</keyword>
<keyword evidence="7" id="KW-0732">Signal</keyword>
<keyword evidence="1 6" id="KW-0813">Transport</keyword>
<keyword evidence="3 6" id="KW-0285">Flavoprotein</keyword>
<evidence type="ECO:0000313" key="10">
    <source>
        <dbReference type="Proteomes" id="UP000268033"/>
    </source>
</evidence>
<organism evidence="9 10">
    <name type="scientific">Gallaecimonas pentaromativorans</name>
    <dbReference type="NCBI Taxonomy" id="584787"/>
    <lineage>
        <taxon>Bacteria</taxon>
        <taxon>Pseudomonadati</taxon>
        <taxon>Pseudomonadota</taxon>
        <taxon>Gammaproteobacteria</taxon>
        <taxon>Enterobacterales</taxon>
        <taxon>Gallaecimonadaceae</taxon>
        <taxon>Gallaecimonas</taxon>
    </lineage>
</organism>
<keyword evidence="6" id="KW-0812">Transmembrane</keyword>
<dbReference type="EC" id="7.-.-.-" evidence="6"/>
<evidence type="ECO:0000256" key="6">
    <source>
        <dbReference type="HAMAP-Rule" id="MF_00479"/>
    </source>
</evidence>
<dbReference type="InterPro" id="IPR007329">
    <property type="entry name" value="FMN-bd"/>
</dbReference>
<evidence type="ECO:0000313" key="9">
    <source>
        <dbReference type="EMBL" id="ROQ30073.1"/>
    </source>
</evidence>